<evidence type="ECO:0008006" key="3">
    <source>
        <dbReference type="Google" id="ProtNLM"/>
    </source>
</evidence>
<dbReference type="PANTHER" id="PTHR45661">
    <property type="entry name" value="SURFACE ANTIGEN"/>
    <property type="match status" value="1"/>
</dbReference>
<comment type="caution">
    <text evidence="1">The sequence shown here is derived from an EMBL/GenBank/DDBJ whole genome shotgun (WGS) entry which is preliminary data.</text>
</comment>
<dbReference type="InterPro" id="IPR032675">
    <property type="entry name" value="LRR_dom_sf"/>
</dbReference>
<organism evidence="1 2">
    <name type="scientific">Tritrichomonas musculus</name>
    <dbReference type="NCBI Taxonomy" id="1915356"/>
    <lineage>
        <taxon>Eukaryota</taxon>
        <taxon>Metamonada</taxon>
        <taxon>Parabasalia</taxon>
        <taxon>Tritrichomonadida</taxon>
        <taxon>Tritrichomonadidae</taxon>
        <taxon>Tritrichomonas</taxon>
    </lineage>
</organism>
<dbReference type="InterPro" id="IPR053139">
    <property type="entry name" value="Surface_bspA-like"/>
</dbReference>
<gene>
    <name evidence="1" type="ORF">M9Y10_033079</name>
</gene>
<keyword evidence="2" id="KW-1185">Reference proteome</keyword>
<sequence length="779" mass="88535">MLSTNINFKQNKIIYALNKESMTAGVIGNDLAYGNIFIPKSITYENQNFIITSINEGSFKFQKLIRSISFPADSEIRTIENESFAYSSIYSITIPSQFCKFEGEWCRRTNYFIKVKIMPNNPYFMCLNDQMILGKTNEKSDNYDDLIFVCRNIEKVTLPSFITQISSCAFSSSIVSQVVTTSNITKIGQGAFSYCDNLKEVEFPPDSKLQTIEKDAFYCSSIESLTIPSSVCNFEEGWNNCVKNLTKITVIQQEQQNIQMFEDKLLIGKSDPEKEEYDILIFASRDIKSATIPPSIKQISSFAFSNSSIDSIFINPSITQIGDSCFSGCKQLQTVSFPENSQLQHIGREAFSHSSIGSIFIPSQITKICESCFFYCGNLKEVEFPPDSRLQTIEKDAFYCSSIESLTIPSSVCNFEEGWNNCVKNLTKITVIQQEQQNIQMFEDKFLIGKSDPEKEEYDILIFASRDIKSVTIPPSIKIIGKDAFQYSSIEKVVIPSEISVICEAAFSQCKQLETVDIPFDSELKEIGEHAFSYSLIEKIFIPHFVTQIEHHTFCECQNLQHVEFPHDSELQVIKDEAFVNTMIKRIMIPSTVCELKENWCSQTPNLENVIIMSGNQRYANYNEDIVIGKSNVDCEEFDTLVFVSRKIYYVTIPPFIKIIGHCALNKSLINSIFIPPQVEQICENAFANCIHLSRVDFAPDSQLQRLDKFSFSGTLIDSLCIPSNLPEIKNAAFDFCDNLKIIEIDENSVIQSKDLKKDLLYFSVTELAFIMIPAHLRK</sequence>
<proteinExistence type="predicted"/>
<dbReference type="SUPFAM" id="SSF52058">
    <property type="entry name" value="L domain-like"/>
    <property type="match status" value="2"/>
</dbReference>
<name>A0ABR2GY10_9EUKA</name>
<protein>
    <recommendedName>
        <fullName evidence="3">Surface antigen BspA-like</fullName>
    </recommendedName>
</protein>
<reference evidence="1 2" key="1">
    <citation type="submission" date="2024-04" db="EMBL/GenBank/DDBJ databases">
        <title>Tritrichomonas musculus Genome.</title>
        <authorList>
            <person name="Alves-Ferreira E."/>
            <person name="Grigg M."/>
            <person name="Lorenzi H."/>
            <person name="Galac M."/>
        </authorList>
    </citation>
    <scope>NUCLEOTIDE SEQUENCE [LARGE SCALE GENOMIC DNA]</scope>
    <source>
        <strain evidence="1 2">EAF2021</strain>
    </source>
</reference>
<dbReference type="PANTHER" id="PTHR45661:SF3">
    <property type="entry name" value="IG-LIKE DOMAIN-CONTAINING PROTEIN"/>
    <property type="match status" value="1"/>
</dbReference>
<dbReference type="Pfam" id="PF13306">
    <property type="entry name" value="LRR_5"/>
    <property type="match status" value="5"/>
</dbReference>
<dbReference type="Gene3D" id="3.80.10.10">
    <property type="entry name" value="Ribonuclease Inhibitor"/>
    <property type="match status" value="4"/>
</dbReference>
<dbReference type="InterPro" id="IPR026906">
    <property type="entry name" value="LRR_5"/>
</dbReference>
<dbReference type="Proteomes" id="UP001470230">
    <property type="component" value="Unassembled WGS sequence"/>
</dbReference>
<dbReference type="EMBL" id="JAPFFF010000055">
    <property type="protein sequence ID" value="KAK8838452.1"/>
    <property type="molecule type" value="Genomic_DNA"/>
</dbReference>
<evidence type="ECO:0000313" key="1">
    <source>
        <dbReference type="EMBL" id="KAK8838452.1"/>
    </source>
</evidence>
<accession>A0ABR2GY10</accession>
<evidence type="ECO:0000313" key="2">
    <source>
        <dbReference type="Proteomes" id="UP001470230"/>
    </source>
</evidence>